<dbReference type="Pfam" id="PF00646">
    <property type="entry name" value="F-box"/>
    <property type="match status" value="1"/>
</dbReference>
<dbReference type="Pfam" id="PF24758">
    <property type="entry name" value="LRR_At5g56370"/>
    <property type="match status" value="1"/>
</dbReference>
<dbReference type="InterPro" id="IPR055411">
    <property type="entry name" value="LRR_FXL15/At3g58940/PEG3-like"/>
</dbReference>
<evidence type="ECO:0000313" key="4">
    <source>
        <dbReference type="Proteomes" id="UP001054252"/>
    </source>
</evidence>
<keyword evidence="4" id="KW-1185">Reference proteome</keyword>
<accession>A0AAV5IHL3</accession>
<protein>
    <recommendedName>
        <fullName evidence="5">F-box domain-containing protein</fullName>
    </recommendedName>
</protein>
<gene>
    <name evidence="3" type="ORF">SLEP1_g10931</name>
</gene>
<evidence type="ECO:0000259" key="1">
    <source>
        <dbReference type="Pfam" id="PF00646"/>
    </source>
</evidence>
<dbReference type="InterPro" id="IPR053781">
    <property type="entry name" value="F-box_AtFBL13-like"/>
</dbReference>
<dbReference type="SUPFAM" id="SSF52058">
    <property type="entry name" value="L domain-like"/>
    <property type="match status" value="1"/>
</dbReference>
<evidence type="ECO:0000259" key="2">
    <source>
        <dbReference type="Pfam" id="PF24758"/>
    </source>
</evidence>
<reference evidence="3 4" key="1">
    <citation type="journal article" date="2021" name="Commun. Biol.">
        <title>The genome of Shorea leprosula (Dipterocarpaceae) highlights the ecological relevance of drought in aseasonal tropical rainforests.</title>
        <authorList>
            <person name="Ng K.K.S."/>
            <person name="Kobayashi M.J."/>
            <person name="Fawcett J.A."/>
            <person name="Hatakeyama M."/>
            <person name="Paape T."/>
            <person name="Ng C.H."/>
            <person name="Ang C.C."/>
            <person name="Tnah L.H."/>
            <person name="Lee C.T."/>
            <person name="Nishiyama T."/>
            <person name="Sese J."/>
            <person name="O'Brien M.J."/>
            <person name="Copetti D."/>
            <person name="Mohd Noor M.I."/>
            <person name="Ong R.C."/>
            <person name="Putra M."/>
            <person name="Sireger I.Z."/>
            <person name="Indrioko S."/>
            <person name="Kosugi Y."/>
            <person name="Izuno A."/>
            <person name="Isagi Y."/>
            <person name="Lee S.L."/>
            <person name="Shimizu K.K."/>
        </authorList>
    </citation>
    <scope>NUCLEOTIDE SEQUENCE [LARGE SCALE GENOMIC DNA]</scope>
    <source>
        <strain evidence="3">214</strain>
    </source>
</reference>
<dbReference type="AlphaFoldDB" id="A0AAV5IHL3"/>
<dbReference type="PANTHER" id="PTHR34223">
    <property type="entry name" value="OS11G0201299 PROTEIN"/>
    <property type="match status" value="1"/>
</dbReference>
<dbReference type="InterPro" id="IPR036047">
    <property type="entry name" value="F-box-like_dom_sf"/>
</dbReference>
<dbReference type="SUPFAM" id="SSF81383">
    <property type="entry name" value="F-box domain"/>
    <property type="match status" value="1"/>
</dbReference>
<sequence>MKGKKVKNKKITMVEETQIDRLSDLPDGLILHILSLMDTKYAVQTCVLSKRWKYLWIHISSVHFHSKSFSRLEDFRSFMYHVLQRCKMSNLLAFCHHSHNYLNEEDKYTLDRVTDLTVSRRLQELILTFAHLDRNWHTLKKLDLAYSIFRCQSLRVVRLENLFDFGNFPDSLELASLETLTLTRVTLSSKNHCNDLFSKCGKLQNLVLHKVTIRISSVFNISAPELVNLTICSPEFETTNGTGKHPSEKKVVVRATKLTSFILSVDHKLYYFSIYNSPLLYYVEVKASGVLSHYFNNGRYVLHLIDVLRELGNAKSLAISGNILEFLSKNYSVLEHQSSPFRNIESFKVLGQENKSKMMEWSKVLQFLLQDSLIADTMFFEIQKGKK</sequence>
<evidence type="ECO:0000313" key="3">
    <source>
        <dbReference type="EMBL" id="GKU97849.1"/>
    </source>
</evidence>
<evidence type="ECO:0008006" key="5">
    <source>
        <dbReference type="Google" id="ProtNLM"/>
    </source>
</evidence>
<feature type="domain" description="F-box/LRR-repeat protein 15/At3g58940/PEG3-like LRR" evidence="2">
    <location>
        <begin position="111"/>
        <end position="237"/>
    </location>
</feature>
<comment type="caution">
    <text evidence="3">The sequence shown here is derived from an EMBL/GenBank/DDBJ whole genome shotgun (WGS) entry which is preliminary data.</text>
</comment>
<dbReference type="CDD" id="cd22160">
    <property type="entry name" value="F-box_AtFBL13-like"/>
    <property type="match status" value="1"/>
</dbReference>
<dbReference type="InterPro" id="IPR053197">
    <property type="entry name" value="F-box_SCFL_complex_component"/>
</dbReference>
<dbReference type="EMBL" id="BPVZ01000012">
    <property type="protein sequence ID" value="GKU97849.1"/>
    <property type="molecule type" value="Genomic_DNA"/>
</dbReference>
<feature type="domain" description="F-box" evidence="1">
    <location>
        <begin position="22"/>
        <end position="56"/>
    </location>
</feature>
<organism evidence="3 4">
    <name type="scientific">Rubroshorea leprosula</name>
    <dbReference type="NCBI Taxonomy" id="152421"/>
    <lineage>
        <taxon>Eukaryota</taxon>
        <taxon>Viridiplantae</taxon>
        <taxon>Streptophyta</taxon>
        <taxon>Embryophyta</taxon>
        <taxon>Tracheophyta</taxon>
        <taxon>Spermatophyta</taxon>
        <taxon>Magnoliopsida</taxon>
        <taxon>eudicotyledons</taxon>
        <taxon>Gunneridae</taxon>
        <taxon>Pentapetalae</taxon>
        <taxon>rosids</taxon>
        <taxon>malvids</taxon>
        <taxon>Malvales</taxon>
        <taxon>Dipterocarpaceae</taxon>
        <taxon>Rubroshorea</taxon>
    </lineage>
</organism>
<proteinExistence type="predicted"/>
<dbReference type="Gene3D" id="1.20.1280.50">
    <property type="match status" value="1"/>
</dbReference>
<dbReference type="PANTHER" id="PTHR34223:SF51">
    <property type="entry name" value="OS06G0556300 PROTEIN"/>
    <property type="match status" value="1"/>
</dbReference>
<name>A0AAV5IHL3_9ROSI</name>
<dbReference type="Proteomes" id="UP001054252">
    <property type="component" value="Unassembled WGS sequence"/>
</dbReference>
<dbReference type="InterPro" id="IPR001810">
    <property type="entry name" value="F-box_dom"/>
</dbReference>